<sequence length="298" mass="32915">MSARAGGKEFVGLVPPTEKRPVSSFHSPFGGINILRDSFEFTTWMCLAALVQGLLLLGAGRLALLPAAAIFLVKVGDVVLQTTGIMRNRYLDGVIFKKTSVVFPSEEGKFGNKPSNQDVVVFLIGTRYNHPLGLLAPYAFKIAGYFIQMVKDLEDNADEFGFLGATSWQNTSAASSNELLVVCYFKNVDGLHKFAHSKYHLPNWNWWNKTVKEMPHITIFHETYHVPAGNWESIHVNSQIAGLGSTVVKVAEEMTGKEVYTHPIVDASKGVLRTSAGRMARSDAREHEGKLDVDPYDV</sequence>
<protein>
    <submittedName>
        <fullName evidence="2">Uncharacterized protein</fullName>
    </submittedName>
</protein>
<feature type="compositionally biased region" description="Basic and acidic residues" evidence="1">
    <location>
        <begin position="280"/>
        <end position="298"/>
    </location>
</feature>
<reference evidence="2 3" key="1">
    <citation type="submission" date="2023-08" db="EMBL/GenBank/DDBJ databases">
        <title>Black Yeasts Isolated from many extreme environments.</title>
        <authorList>
            <person name="Coleine C."/>
            <person name="Stajich J.E."/>
            <person name="Selbmann L."/>
        </authorList>
    </citation>
    <scope>NUCLEOTIDE SEQUENCE [LARGE SCALE GENOMIC DNA]</scope>
    <source>
        <strain evidence="2 3">CCFEE 5935</strain>
    </source>
</reference>
<dbReference type="InterPro" id="IPR025444">
    <property type="entry name" value="Monooxy_af470"/>
</dbReference>
<organism evidence="2 3">
    <name type="scientific">Saxophila tyrrhenica</name>
    <dbReference type="NCBI Taxonomy" id="1690608"/>
    <lineage>
        <taxon>Eukaryota</taxon>
        <taxon>Fungi</taxon>
        <taxon>Dikarya</taxon>
        <taxon>Ascomycota</taxon>
        <taxon>Pezizomycotina</taxon>
        <taxon>Dothideomycetes</taxon>
        <taxon>Dothideomycetidae</taxon>
        <taxon>Mycosphaerellales</taxon>
        <taxon>Extremaceae</taxon>
        <taxon>Saxophila</taxon>
    </lineage>
</organism>
<dbReference type="InterPro" id="IPR011008">
    <property type="entry name" value="Dimeric_a/b-barrel"/>
</dbReference>
<name>A0AAV9NZA3_9PEZI</name>
<feature type="region of interest" description="Disordered" evidence="1">
    <location>
        <begin position="277"/>
        <end position="298"/>
    </location>
</feature>
<dbReference type="EMBL" id="JAVRRT010000016">
    <property type="protein sequence ID" value="KAK5165478.1"/>
    <property type="molecule type" value="Genomic_DNA"/>
</dbReference>
<gene>
    <name evidence="2" type="ORF">LTR77_009007</name>
</gene>
<dbReference type="Proteomes" id="UP001337655">
    <property type="component" value="Unassembled WGS sequence"/>
</dbReference>
<dbReference type="RefSeq" id="XP_064655562.1">
    <property type="nucleotide sequence ID" value="XM_064806236.1"/>
</dbReference>
<keyword evidence="3" id="KW-1185">Reference proteome</keyword>
<proteinExistence type="predicted"/>
<comment type="caution">
    <text evidence="2">The sequence shown here is derived from an EMBL/GenBank/DDBJ whole genome shotgun (WGS) entry which is preliminary data.</text>
</comment>
<dbReference type="Pfam" id="PF13826">
    <property type="entry name" value="Monooxy_af470-like"/>
    <property type="match status" value="1"/>
</dbReference>
<dbReference type="GeneID" id="89930339"/>
<evidence type="ECO:0000313" key="2">
    <source>
        <dbReference type="EMBL" id="KAK5165478.1"/>
    </source>
</evidence>
<accession>A0AAV9NZA3</accession>
<evidence type="ECO:0000256" key="1">
    <source>
        <dbReference type="SAM" id="MobiDB-lite"/>
    </source>
</evidence>
<dbReference type="AlphaFoldDB" id="A0AAV9NZA3"/>
<dbReference type="SUPFAM" id="SSF54909">
    <property type="entry name" value="Dimeric alpha+beta barrel"/>
    <property type="match status" value="1"/>
</dbReference>
<evidence type="ECO:0000313" key="3">
    <source>
        <dbReference type="Proteomes" id="UP001337655"/>
    </source>
</evidence>